<keyword evidence="3" id="KW-1185">Reference proteome</keyword>
<dbReference type="STRING" id="1219383.SAMN05421733_107140"/>
<dbReference type="Gene3D" id="3.40.50.410">
    <property type="entry name" value="von Willebrand factor, type A domain"/>
    <property type="match status" value="1"/>
</dbReference>
<gene>
    <name evidence="2" type="ORF">SAMN05421733_107140</name>
</gene>
<dbReference type="Proteomes" id="UP000242501">
    <property type="component" value="Unassembled WGS sequence"/>
</dbReference>
<dbReference type="SUPFAM" id="SSF50998">
    <property type="entry name" value="Quinoprotein alcohol dehydrogenase-like"/>
    <property type="match status" value="1"/>
</dbReference>
<feature type="chain" id="PRO_5017191947" evidence="1">
    <location>
        <begin position="35"/>
        <end position="1231"/>
    </location>
</feature>
<organism evidence="2 3">
    <name type="scientific">Acinetobacter boissieri</name>
    <dbReference type="NCBI Taxonomy" id="1219383"/>
    <lineage>
        <taxon>Bacteria</taxon>
        <taxon>Pseudomonadati</taxon>
        <taxon>Pseudomonadota</taxon>
        <taxon>Gammaproteobacteria</taxon>
        <taxon>Moraxellales</taxon>
        <taxon>Moraxellaceae</taxon>
        <taxon>Acinetobacter</taxon>
    </lineage>
</organism>
<dbReference type="AlphaFoldDB" id="A0A1G6HZU5"/>
<proteinExistence type="predicted"/>
<accession>A0A1G6HZU5</accession>
<keyword evidence="1" id="KW-0732">Signal</keyword>
<dbReference type="OrthoDB" id="7156875at2"/>
<dbReference type="InterPro" id="IPR011047">
    <property type="entry name" value="Quinoprotein_ADH-like_sf"/>
</dbReference>
<dbReference type="EMBL" id="FMYL01000007">
    <property type="protein sequence ID" value="SDB99734.1"/>
    <property type="molecule type" value="Genomic_DNA"/>
</dbReference>
<sequence length="1231" mass="133986">MDLSLNKSFPFVLKQSRWISCVCMMLGIAQTSYASDIEIYQTGTTTPPTLMFLLDISGSMTSTFGIRFGYTSSYCSNNPSNAYCSIGISACDIPSGYQFTAFESDASTTDRPYTRNYCSAVSANNMTYFFKRLYVPGEWRWSGRRWYWVSDRYDYYSCGSAGSSSQDACTSIVGAPSANVLASYNSSSNGNATYYFKYNAQKFYDRITKVKDGMFDLLQGSSTVSRLSNDKIIGLSAFSYRSDNSTGYIVVPARPLNTSVSSNKDQRATLLAEIANLTAGGGTPTAHAYAETAAYLMGTTTFGATYSGFNNSTSTAKNSSTQYRKPDSLNQDNAQCTGQGIYVLTDGQPNASSSSAASNIMQTSLTSSYRSMLNCSASPLAAGSDDSGWACIGSFSQLLLDKNKNPLGRSIKTAVVGFGGEFSGLTSYSPSLTQQQNIDNIDNSSASVSVKNAAKWGVYAKGGWYAGSKASDIVSSVNMFITNTSGDIPPVTTGAATVPIDNLNPLALRNNAYFSQFQPTPDKNYQLWLGNLKKYVVDGGFLKDQNKNNIQNGAGEIISNYDFWARSSSDLVGGVTARLPLGVKNDSEFNRVVWTDRKLDLSTDGVGLRKLGLDDLNNGSDADRGYLLSLLGFNIDLKNLPRTMNDLKNTAELRQMGALLHSSPLLLTNEGIIQVDNNKVVTKERADYIVFGSTQGLLHVVDATTGIEKFAFMPNELAKTQKEAFARFDTTSGGVGSLFYGIDAPWTNYTEYVTKDSSTGKVTVGNGENSTTGKQIIYGGLRMGGRSYYAIDLKDMDAPSILFHISPEDKKVFSQSQTVSDKTYPELDFMGQSWAKPTTAWVNWQNKKRLVMFVSGGYDAGGDDGDGEFDYSAGKRGVYSGYESAEYEQRTKKGAGVYMFDALTGELLWWAGANATANNTSSTVKYSNVPDMKYSVVSQIRTVDRNLDGLVDHLYFGDLGGQVWRIDINNNAPDSNLFAKPPVRLMNLNNGKYSPRFYDMPAFSVYKKDNQLFTVISIGAGNRSSPMFNTADGNYKDDAIYNIYDKDVVKNRLFNLTKNNEGNYVYTDVDGLNSQNATLTSSNIASRIVPMGDTNVQTAAGWFYGFKTASLSTLQTEKVTQIPIVVSNDMYVTTFNNTQNGVSGLCGSGVKGKSYVSLFCMPYGQCSGGVKRNEIGAGLVSPSVASPTADGYDRSLVSTVASVLNGSTDNPFRQYRNNQKIIPKNWVEVGQ</sequence>
<dbReference type="InterPro" id="IPR036465">
    <property type="entry name" value="vWFA_dom_sf"/>
</dbReference>
<reference evidence="3" key="1">
    <citation type="submission" date="2016-09" db="EMBL/GenBank/DDBJ databases">
        <authorList>
            <person name="Varghese N."/>
            <person name="Submissions S."/>
        </authorList>
    </citation>
    <scope>NUCLEOTIDE SEQUENCE [LARGE SCALE GENOMIC DNA]</scope>
    <source>
        <strain evidence="3">ANC 4422</strain>
    </source>
</reference>
<evidence type="ECO:0000313" key="3">
    <source>
        <dbReference type="Proteomes" id="UP000242501"/>
    </source>
</evidence>
<name>A0A1G6HZU5_9GAMM</name>
<protein>
    <submittedName>
        <fullName evidence="2">Type IV pilus assembly protein PilY1</fullName>
    </submittedName>
</protein>
<feature type="signal peptide" evidence="1">
    <location>
        <begin position="1"/>
        <end position="34"/>
    </location>
</feature>
<evidence type="ECO:0000256" key="1">
    <source>
        <dbReference type="SAM" id="SignalP"/>
    </source>
</evidence>
<dbReference type="RefSeq" id="WP_092748655.1">
    <property type="nucleotide sequence ID" value="NZ_FMYL01000007.1"/>
</dbReference>
<evidence type="ECO:0000313" key="2">
    <source>
        <dbReference type="EMBL" id="SDB99734.1"/>
    </source>
</evidence>